<keyword evidence="1" id="KW-0175">Coiled coil</keyword>
<feature type="domain" description="Multidrug resistance protein MdtA-like barrel-sandwich hybrid" evidence="3">
    <location>
        <begin position="42"/>
        <end position="224"/>
    </location>
</feature>
<evidence type="ECO:0000256" key="1">
    <source>
        <dbReference type="SAM" id="Coils"/>
    </source>
</evidence>
<dbReference type="OrthoDB" id="9811754at2"/>
<dbReference type="Gene3D" id="2.40.30.170">
    <property type="match status" value="1"/>
</dbReference>
<dbReference type="EMBL" id="FNAV01000007">
    <property type="protein sequence ID" value="SDE74598.1"/>
    <property type="molecule type" value="Genomic_DNA"/>
</dbReference>
<dbReference type="SUPFAM" id="SSF111369">
    <property type="entry name" value="HlyD-like secretion proteins"/>
    <property type="match status" value="2"/>
</dbReference>
<dbReference type="Gene3D" id="2.40.50.100">
    <property type="match status" value="1"/>
</dbReference>
<dbReference type="Pfam" id="PF25917">
    <property type="entry name" value="BSH_RND"/>
    <property type="match status" value="1"/>
</dbReference>
<sequence>MKHLKAIVLVAAIALAGGGLWVWWQHERIHPSTDDAYLKANVLTIAPQVGGRVSEVAVAENAHVSAGDLLFTIDAAELEATVRSAQANLDRARQQTTAAITDLSAASANVDSARAALSEAQDAYGRTEKLFTMGDVPQAARDQAAMTRDQAQAAFDSANAALAASREQAGAPGDDNPAVRAAEAQLTLAQINLNHARVTAPVSGWIANLDVRPGALVSPNAPLFSLVEDGDWWIDANFKETDLERLRPGQPVNIDIDMYPGVTLTGTLQSLGAGAGAVFSLLPPQNASGNWVKVTQRFPVRIAIDTRPDDPDLQLRVGASTTVTVDTSGLDTRK</sequence>
<dbReference type="RefSeq" id="WP_089959204.1">
    <property type="nucleotide sequence ID" value="NZ_FNAV01000007.1"/>
</dbReference>
<evidence type="ECO:0000256" key="2">
    <source>
        <dbReference type="SAM" id="Phobius"/>
    </source>
</evidence>
<dbReference type="Pfam" id="PF25963">
    <property type="entry name" value="Beta-barrel_AAEA"/>
    <property type="match status" value="1"/>
</dbReference>
<keyword evidence="2" id="KW-1133">Transmembrane helix</keyword>
<dbReference type="InterPro" id="IPR058634">
    <property type="entry name" value="AaeA-lik-b-barrel"/>
</dbReference>
<proteinExistence type="predicted"/>
<evidence type="ECO:0000259" key="3">
    <source>
        <dbReference type="Pfam" id="PF25917"/>
    </source>
</evidence>
<keyword evidence="2" id="KW-0812">Transmembrane</keyword>
<accession>A0A1G7FFG1</accession>
<gene>
    <name evidence="5" type="ORF">SAMN04488105_10736</name>
</gene>
<dbReference type="SUPFAM" id="SSF56954">
    <property type="entry name" value="Outer membrane efflux proteins (OEP)"/>
    <property type="match status" value="1"/>
</dbReference>
<feature type="transmembrane region" description="Helical" evidence="2">
    <location>
        <begin position="7"/>
        <end position="24"/>
    </location>
</feature>
<feature type="coiled-coil region" evidence="1">
    <location>
        <begin position="75"/>
        <end position="123"/>
    </location>
</feature>
<dbReference type="AlphaFoldDB" id="A0A1G7FFG1"/>
<name>A0A1G7FFG1_9RHOB</name>
<dbReference type="PANTHER" id="PTHR30386">
    <property type="entry name" value="MEMBRANE FUSION SUBUNIT OF EMRAB-TOLC MULTIDRUG EFFLUX PUMP"/>
    <property type="match status" value="1"/>
</dbReference>
<dbReference type="PANTHER" id="PTHR30386:SF24">
    <property type="entry name" value="MULTIDRUG RESISTANCE EFFLUX PUMP"/>
    <property type="match status" value="1"/>
</dbReference>
<reference evidence="6" key="1">
    <citation type="submission" date="2016-10" db="EMBL/GenBank/DDBJ databases">
        <authorList>
            <person name="Varghese N."/>
            <person name="Submissions S."/>
        </authorList>
    </citation>
    <scope>NUCLEOTIDE SEQUENCE [LARGE SCALE GENOMIC DNA]</scope>
    <source>
        <strain evidence="6">DSM 10146</strain>
    </source>
</reference>
<protein>
    <submittedName>
        <fullName evidence="5">Membrane fusion protein, multidrug efflux system</fullName>
    </submittedName>
</protein>
<dbReference type="GO" id="GO:0055085">
    <property type="term" value="P:transmembrane transport"/>
    <property type="evidence" value="ECO:0007669"/>
    <property type="project" value="InterPro"/>
</dbReference>
<evidence type="ECO:0000313" key="5">
    <source>
        <dbReference type="EMBL" id="SDE74598.1"/>
    </source>
</evidence>
<keyword evidence="2" id="KW-0472">Membrane</keyword>
<organism evidence="5 6">
    <name type="scientific">Salipiger thiooxidans</name>
    <dbReference type="NCBI Taxonomy" id="282683"/>
    <lineage>
        <taxon>Bacteria</taxon>
        <taxon>Pseudomonadati</taxon>
        <taxon>Pseudomonadota</taxon>
        <taxon>Alphaproteobacteria</taxon>
        <taxon>Rhodobacterales</taxon>
        <taxon>Roseobacteraceae</taxon>
        <taxon>Salipiger</taxon>
    </lineage>
</organism>
<dbReference type="STRING" id="282683.SAMN04488105_10736"/>
<evidence type="ECO:0000313" key="6">
    <source>
        <dbReference type="Proteomes" id="UP000198994"/>
    </source>
</evidence>
<dbReference type="Proteomes" id="UP000198994">
    <property type="component" value="Unassembled WGS sequence"/>
</dbReference>
<keyword evidence="6" id="KW-1185">Reference proteome</keyword>
<dbReference type="InterPro" id="IPR050739">
    <property type="entry name" value="MFP"/>
</dbReference>
<dbReference type="Gene3D" id="1.10.287.470">
    <property type="entry name" value="Helix hairpin bin"/>
    <property type="match status" value="2"/>
</dbReference>
<feature type="domain" description="p-hydroxybenzoic acid efflux pump subunit AaeA-like beta-barrel" evidence="4">
    <location>
        <begin position="233"/>
        <end position="325"/>
    </location>
</feature>
<evidence type="ECO:0000259" key="4">
    <source>
        <dbReference type="Pfam" id="PF25963"/>
    </source>
</evidence>
<dbReference type="InterPro" id="IPR058625">
    <property type="entry name" value="MdtA-like_BSH"/>
</dbReference>